<accession>A0A8J3E0W3</accession>
<organism evidence="1 2">
    <name type="scientific">Pseudolysinimonas yzui</name>
    <dbReference type="NCBI Taxonomy" id="2708254"/>
    <lineage>
        <taxon>Bacteria</taxon>
        <taxon>Bacillati</taxon>
        <taxon>Actinomycetota</taxon>
        <taxon>Actinomycetes</taxon>
        <taxon>Micrococcales</taxon>
        <taxon>Microbacteriaceae</taxon>
        <taxon>Pseudolysinimonas</taxon>
    </lineage>
</organism>
<protein>
    <submittedName>
        <fullName evidence="1">Uncharacterized protein</fullName>
    </submittedName>
</protein>
<evidence type="ECO:0000313" key="2">
    <source>
        <dbReference type="Proteomes" id="UP000617531"/>
    </source>
</evidence>
<proteinExistence type="predicted"/>
<reference evidence="1" key="2">
    <citation type="submission" date="2020-09" db="EMBL/GenBank/DDBJ databases">
        <authorList>
            <person name="Sun Q."/>
            <person name="Zhou Y."/>
        </authorList>
    </citation>
    <scope>NUCLEOTIDE SEQUENCE</scope>
    <source>
        <strain evidence="1">CGMCC 1.16548</strain>
    </source>
</reference>
<dbReference type="EMBL" id="BNAI01000001">
    <property type="protein sequence ID" value="GHF04462.1"/>
    <property type="molecule type" value="Genomic_DNA"/>
</dbReference>
<dbReference type="Proteomes" id="UP000617531">
    <property type="component" value="Unassembled WGS sequence"/>
</dbReference>
<dbReference type="RefSeq" id="WP_191281445.1">
    <property type="nucleotide sequence ID" value="NZ_BNAI01000001.1"/>
</dbReference>
<name>A0A8J3E0W3_9MICO</name>
<keyword evidence="2" id="KW-1185">Reference proteome</keyword>
<comment type="caution">
    <text evidence="1">The sequence shown here is derived from an EMBL/GenBank/DDBJ whole genome shotgun (WGS) entry which is preliminary data.</text>
</comment>
<reference evidence="1" key="1">
    <citation type="journal article" date="2014" name="Int. J. Syst. Evol. Microbiol.">
        <title>Complete genome sequence of Corynebacterium casei LMG S-19264T (=DSM 44701T), isolated from a smear-ripened cheese.</title>
        <authorList>
            <consortium name="US DOE Joint Genome Institute (JGI-PGF)"/>
            <person name="Walter F."/>
            <person name="Albersmeier A."/>
            <person name="Kalinowski J."/>
            <person name="Ruckert C."/>
        </authorList>
    </citation>
    <scope>NUCLEOTIDE SEQUENCE</scope>
    <source>
        <strain evidence="1">CGMCC 1.16548</strain>
    </source>
</reference>
<sequence>MKPKPPPPPDIHASAFADLNRDFYRAEPAEYLDNRLWSLLTMIGETGRPRPARQRRRYGERTYSWTSDPEEVRDRYAALESTVLLHHACEALLRLYLAHAFAEPCPWLAISKLRGPGVFPSATDLLREDLRNPKRVTDLLLTFTASKTAAEFNPACTAEAWESHEKGLIALIRYAARTVREDAPFYNSAKHGLAILAGPMMFSLTAEDGSGFSQAGPTLEVLDAELVDKATKAREWRRSARWLDPPVAVEIAAAIVKVIQSLWDAARLRNGLPCEPRRIVLLDAAQIEGLVLRANSSGPLTRTSFNIPHV</sequence>
<gene>
    <name evidence="1" type="ORF">GCM10011600_01070</name>
</gene>
<dbReference type="AlphaFoldDB" id="A0A8J3E0W3"/>
<evidence type="ECO:0000313" key="1">
    <source>
        <dbReference type="EMBL" id="GHF04462.1"/>
    </source>
</evidence>